<evidence type="ECO:0000256" key="6">
    <source>
        <dbReference type="SAM" id="MobiDB-lite"/>
    </source>
</evidence>
<evidence type="ECO:0000256" key="5">
    <source>
        <dbReference type="ARBA" id="ARBA00023242"/>
    </source>
</evidence>
<gene>
    <name evidence="8" type="ORF">BUALT_Bualt15G0054500</name>
</gene>
<feature type="region of interest" description="Disordered" evidence="6">
    <location>
        <begin position="413"/>
        <end position="447"/>
    </location>
</feature>
<comment type="caution">
    <text evidence="8">The sequence shown here is derived from an EMBL/GenBank/DDBJ whole genome shotgun (WGS) entry which is preliminary data.</text>
</comment>
<dbReference type="AlphaFoldDB" id="A0AAV6WE96"/>
<dbReference type="PROSITE" id="PS50066">
    <property type="entry name" value="MADS_BOX_2"/>
    <property type="match status" value="1"/>
</dbReference>
<evidence type="ECO:0000259" key="7">
    <source>
        <dbReference type="PROSITE" id="PS50066"/>
    </source>
</evidence>
<dbReference type="PANTHER" id="PTHR11945:SF776">
    <property type="entry name" value="AGAMOUS-LIKE 50-RELATED"/>
    <property type="match status" value="1"/>
</dbReference>
<dbReference type="Proteomes" id="UP000826271">
    <property type="component" value="Unassembled WGS sequence"/>
</dbReference>
<dbReference type="PANTHER" id="PTHR11945">
    <property type="entry name" value="MADS BOX PROTEIN"/>
    <property type="match status" value="1"/>
</dbReference>
<accession>A0AAV6WE96</accession>
<dbReference type="InterPro" id="IPR002100">
    <property type="entry name" value="TF_MADSbox"/>
</dbReference>
<name>A0AAV6WE96_9LAMI</name>
<evidence type="ECO:0000256" key="4">
    <source>
        <dbReference type="ARBA" id="ARBA00023163"/>
    </source>
</evidence>
<dbReference type="GO" id="GO:0005634">
    <property type="term" value="C:nucleus"/>
    <property type="evidence" value="ECO:0007669"/>
    <property type="project" value="UniProtKB-SubCell"/>
</dbReference>
<proteinExistence type="predicted"/>
<organism evidence="8 9">
    <name type="scientific">Buddleja alternifolia</name>
    <dbReference type="NCBI Taxonomy" id="168488"/>
    <lineage>
        <taxon>Eukaryota</taxon>
        <taxon>Viridiplantae</taxon>
        <taxon>Streptophyta</taxon>
        <taxon>Embryophyta</taxon>
        <taxon>Tracheophyta</taxon>
        <taxon>Spermatophyta</taxon>
        <taxon>Magnoliopsida</taxon>
        <taxon>eudicotyledons</taxon>
        <taxon>Gunneridae</taxon>
        <taxon>Pentapetalae</taxon>
        <taxon>asterids</taxon>
        <taxon>lamiids</taxon>
        <taxon>Lamiales</taxon>
        <taxon>Scrophulariaceae</taxon>
        <taxon>Buddlejeae</taxon>
        <taxon>Buddleja</taxon>
    </lineage>
</organism>
<dbReference type="InterPro" id="IPR036879">
    <property type="entry name" value="TF_MADSbox_sf"/>
</dbReference>
<keyword evidence="3" id="KW-0238">DNA-binding</keyword>
<comment type="subcellular location">
    <subcellularLocation>
        <location evidence="1">Nucleus</location>
    </subcellularLocation>
</comment>
<dbReference type="Gene3D" id="3.40.1810.10">
    <property type="entry name" value="Transcription factor, MADS-box"/>
    <property type="match status" value="1"/>
</dbReference>
<feature type="domain" description="MADS-box" evidence="7">
    <location>
        <begin position="29"/>
        <end position="89"/>
    </location>
</feature>
<sequence length="447" mass="48793">MNSSHQNNPSENNPSENNPSQDNLRKKGKGRKKVTMAKIENEANLQVTFSKRRAGLFKKASEISTLCGAENAVVVFSPSNKAHSFGSPNVETIANRFANQNPNPTNDTDQVSMSHNNTTMNWQNQKLTFVEEQLDLEKKRKQDIKDMEKAINSQNWSQPNTDELNHEQLKHLKRSVLSFKDKFETKVQNPKSLVPNSYVEGTNPNAGIGGDFLWPTLSGSSAPNSYVDWTNPNAVIEGDFSWPTLSGLNMTNTFVQGANPNPVTEGDISWPTLSGPSAPNSHMQGTNPNARTEGDFPWPTPSIDFPFNSDFQWPNDFDSYSKNETMFTSAAPFTLLDGGVDNSNAFAPPNPKANSSSASMFPNPITNSSRVIGAPDPMGGIFGFMDQYPQATSDFNVLLPPGDSNNNVPYSAGQRGTNFVAGNNPGETSNNGDKSGGFTSNYGRGNY</sequence>
<dbReference type="InterPro" id="IPR033896">
    <property type="entry name" value="MEF2-like_N"/>
</dbReference>
<evidence type="ECO:0000313" key="9">
    <source>
        <dbReference type="Proteomes" id="UP000826271"/>
    </source>
</evidence>
<keyword evidence="9" id="KW-1185">Reference proteome</keyword>
<evidence type="ECO:0000256" key="2">
    <source>
        <dbReference type="ARBA" id="ARBA00023015"/>
    </source>
</evidence>
<dbReference type="GO" id="GO:0046983">
    <property type="term" value="F:protein dimerization activity"/>
    <property type="evidence" value="ECO:0007669"/>
    <property type="project" value="InterPro"/>
</dbReference>
<evidence type="ECO:0000256" key="1">
    <source>
        <dbReference type="ARBA" id="ARBA00004123"/>
    </source>
</evidence>
<dbReference type="PRINTS" id="PR00404">
    <property type="entry name" value="MADSDOMAIN"/>
</dbReference>
<dbReference type="GO" id="GO:0045944">
    <property type="term" value="P:positive regulation of transcription by RNA polymerase II"/>
    <property type="evidence" value="ECO:0007669"/>
    <property type="project" value="InterPro"/>
</dbReference>
<dbReference type="EMBL" id="WHWC01000015">
    <property type="protein sequence ID" value="KAG8368523.1"/>
    <property type="molecule type" value="Genomic_DNA"/>
</dbReference>
<feature type="region of interest" description="Disordered" evidence="6">
    <location>
        <begin position="1"/>
        <end position="33"/>
    </location>
</feature>
<protein>
    <recommendedName>
        <fullName evidence="7">MADS-box domain-containing protein</fullName>
    </recommendedName>
</protein>
<dbReference type="FunFam" id="3.40.1810.10:FF:000006">
    <property type="entry name" value="Agamous-like MADS-box protein AGL62"/>
    <property type="match status" value="1"/>
</dbReference>
<dbReference type="CDD" id="cd00265">
    <property type="entry name" value="MADS_MEF2_like"/>
    <property type="match status" value="1"/>
</dbReference>
<dbReference type="Pfam" id="PF00319">
    <property type="entry name" value="SRF-TF"/>
    <property type="match status" value="1"/>
</dbReference>
<reference evidence="8" key="1">
    <citation type="submission" date="2019-10" db="EMBL/GenBank/DDBJ databases">
        <authorList>
            <person name="Zhang R."/>
            <person name="Pan Y."/>
            <person name="Wang J."/>
            <person name="Ma R."/>
            <person name="Yu S."/>
        </authorList>
    </citation>
    <scope>NUCLEOTIDE SEQUENCE</scope>
    <source>
        <strain evidence="8">LA-IB0</strain>
        <tissue evidence="8">Leaf</tissue>
    </source>
</reference>
<feature type="compositionally biased region" description="Low complexity" evidence="6">
    <location>
        <begin position="1"/>
        <end position="21"/>
    </location>
</feature>
<evidence type="ECO:0000313" key="8">
    <source>
        <dbReference type="EMBL" id="KAG8368523.1"/>
    </source>
</evidence>
<dbReference type="SUPFAM" id="SSF55455">
    <property type="entry name" value="SRF-like"/>
    <property type="match status" value="1"/>
</dbReference>
<dbReference type="GO" id="GO:0000981">
    <property type="term" value="F:DNA-binding transcription factor activity, RNA polymerase II-specific"/>
    <property type="evidence" value="ECO:0007669"/>
    <property type="project" value="TreeGrafter"/>
</dbReference>
<keyword evidence="2" id="KW-0805">Transcription regulation</keyword>
<dbReference type="SMART" id="SM00432">
    <property type="entry name" value="MADS"/>
    <property type="match status" value="1"/>
</dbReference>
<evidence type="ECO:0000256" key="3">
    <source>
        <dbReference type="ARBA" id="ARBA00023125"/>
    </source>
</evidence>
<keyword evidence="4" id="KW-0804">Transcription</keyword>
<keyword evidence="5" id="KW-0539">Nucleus</keyword>
<dbReference type="GO" id="GO:0000978">
    <property type="term" value="F:RNA polymerase II cis-regulatory region sequence-specific DNA binding"/>
    <property type="evidence" value="ECO:0007669"/>
    <property type="project" value="TreeGrafter"/>
</dbReference>